<organism evidence="2 3">
    <name type="scientific">Urochloa decumbens</name>
    <dbReference type="NCBI Taxonomy" id="240449"/>
    <lineage>
        <taxon>Eukaryota</taxon>
        <taxon>Viridiplantae</taxon>
        <taxon>Streptophyta</taxon>
        <taxon>Embryophyta</taxon>
        <taxon>Tracheophyta</taxon>
        <taxon>Spermatophyta</taxon>
        <taxon>Magnoliopsida</taxon>
        <taxon>Liliopsida</taxon>
        <taxon>Poales</taxon>
        <taxon>Poaceae</taxon>
        <taxon>PACMAD clade</taxon>
        <taxon>Panicoideae</taxon>
        <taxon>Panicodae</taxon>
        <taxon>Paniceae</taxon>
        <taxon>Melinidinae</taxon>
        <taxon>Urochloa</taxon>
    </lineage>
</organism>
<dbReference type="EMBL" id="OZ075129">
    <property type="protein sequence ID" value="CAL4961382.1"/>
    <property type="molecule type" value="Genomic_DNA"/>
</dbReference>
<accession>A0ABC8ZNR4</accession>
<proteinExistence type="predicted"/>
<keyword evidence="3" id="KW-1185">Reference proteome</keyword>
<dbReference type="PANTHER" id="PTHR33065">
    <property type="entry name" value="OS07G0486400 PROTEIN"/>
    <property type="match status" value="1"/>
</dbReference>
<protein>
    <recommendedName>
        <fullName evidence="1">DUF6598 domain-containing protein</fullName>
    </recommendedName>
</protein>
<dbReference type="AlphaFoldDB" id="A0ABC8ZNR4"/>
<sequence length="357" mass="39548">MEVVKTRRWNGGRPMQPVAMRGRAITPAEALAEVKAKWAMITAEDSEGEDDEEEEDYYAFQASRFKDTWDFAFYGSFDETILNLLAAKVPPMRFTDKKPEPCHSAFPRTTLQIFSLKVTETSGGLQWPLHVFGKVAVRDSVDHKRNMIFDRTRDKCQFLTPEVPYLKLTGPTRAVVLLDPVTFDVDLKVKGTTESDDKHLSFLAVPFMSSTPLQSVPLKRNYTSKLSMLEFALGVVVYSVEASITVQVTGGSWPSGYRAQFVAHTSSIIGPEVILLDSGDDKVPVAGDGTITLSRSVASVEVIGKLKVSVKAWQDTNIVEHSTRRFRPKKAGRSVGTLDLSFCNMGVTVAWSLVSSN</sequence>
<name>A0ABC8ZNR4_9POAL</name>
<dbReference type="Pfam" id="PF20241">
    <property type="entry name" value="DUF6598"/>
    <property type="match status" value="1"/>
</dbReference>
<dbReference type="InterPro" id="IPR046533">
    <property type="entry name" value="DUF6598"/>
</dbReference>
<dbReference type="PANTHER" id="PTHR33065:SF177">
    <property type="entry name" value="OS08G0141000 PROTEIN"/>
    <property type="match status" value="1"/>
</dbReference>
<gene>
    <name evidence="2" type="ORF">URODEC1_LOCUS44982</name>
</gene>
<evidence type="ECO:0000313" key="3">
    <source>
        <dbReference type="Proteomes" id="UP001497457"/>
    </source>
</evidence>
<feature type="domain" description="DUF6598" evidence="1">
    <location>
        <begin position="110"/>
        <end position="349"/>
    </location>
</feature>
<evidence type="ECO:0000259" key="1">
    <source>
        <dbReference type="Pfam" id="PF20241"/>
    </source>
</evidence>
<reference evidence="2" key="1">
    <citation type="submission" date="2024-10" db="EMBL/GenBank/DDBJ databases">
        <authorList>
            <person name="Ryan C."/>
        </authorList>
    </citation>
    <scope>NUCLEOTIDE SEQUENCE [LARGE SCALE GENOMIC DNA]</scope>
</reference>
<dbReference type="Proteomes" id="UP001497457">
    <property type="component" value="Chromosome 19rd"/>
</dbReference>
<evidence type="ECO:0000313" key="2">
    <source>
        <dbReference type="EMBL" id="CAL4961382.1"/>
    </source>
</evidence>